<reference evidence="1" key="1">
    <citation type="submission" date="2024-07" db="EMBL/GenBank/DDBJ databases">
        <title>Metagenome and Metagenome-Assembled Genomes of Archaea from a hot spring from the geothermal field of Los Azufres, Mexico.</title>
        <authorList>
            <person name="Marin-Paredes R."/>
            <person name="Martinez-Romero E."/>
            <person name="Servin-Garciduenas L.E."/>
        </authorList>
    </citation>
    <scope>NUCLEOTIDE SEQUENCE</scope>
</reference>
<evidence type="ECO:0000313" key="1">
    <source>
        <dbReference type="EMBL" id="MFB6490664.1"/>
    </source>
</evidence>
<accession>A0ACC6V0S4</accession>
<comment type="caution">
    <text evidence="1">The sequence shown here is derived from an EMBL/GenBank/DDBJ whole genome shotgun (WGS) entry which is preliminary data.</text>
</comment>
<gene>
    <name evidence="1" type="ORF">TU35_005365</name>
</gene>
<sequence length="195" mass="20460">MSLEVEEARIVIRAGPRRIFGIPTYLNMLGSVKMAPARYLAGVARAEGRPLYAEDPRLRRALEAICSECAAAEAGEGRAVSRAEVVEAYYNALAPQLLSLAPSIDSIVVPCYTGALGEAVARRAEESAPGVALIAVKLGEGGCSWADAVYTAQAVDERLKSLNLGPASLAAISAALKAAEELNLYSTLVVLTDGR</sequence>
<evidence type="ECO:0000313" key="2">
    <source>
        <dbReference type="Proteomes" id="UP000033636"/>
    </source>
</evidence>
<protein>
    <submittedName>
        <fullName evidence="1">Uncharacterized protein</fullName>
    </submittedName>
</protein>
<name>A0ACC6V0S4_9CREN</name>
<organism evidence="1 2">
    <name type="scientific">Thermoproteus sp. AZ2</name>
    <dbReference type="NCBI Taxonomy" id="1609232"/>
    <lineage>
        <taxon>Archaea</taxon>
        <taxon>Thermoproteota</taxon>
        <taxon>Thermoprotei</taxon>
        <taxon>Thermoproteales</taxon>
        <taxon>Thermoproteaceae</taxon>
        <taxon>Thermoproteus</taxon>
    </lineage>
</organism>
<proteinExistence type="predicted"/>
<dbReference type="EMBL" id="JZWT02000012">
    <property type="protein sequence ID" value="MFB6490664.1"/>
    <property type="molecule type" value="Genomic_DNA"/>
</dbReference>
<dbReference type="Proteomes" id="UP000033636">
    <property type="component" value="Unassembled WGS sequence"/>
</dbReference>